<proteinExistence type="predicted"/>
<dbReference type="InParanoid" id="A0A0H2R644"/>
<accession>A0A0H2R644</accession>
<evidence type="ECO:0000259" key="1">
    <source>
        <dbReference type="PROSITE" id="PS50097"/>
    </source>
</evidence>
<evidence type="ECO:0000313" key="2">
    <source>
        <dbReference type="EMBL" id="KLO06817.1"/>
    </source>
</evidence>
<feature type="domain" description="BTB" evidence="1">
    <location>
        <begin position="61"/>
        <end position="141"/>
    </location>
</feature>
<name>A0A0H2R644_9AGAM</name>
<gene>
    <name evidence="2" type="ORF">SCHPADRAFT_860940</name>
</gene>
<dbReference type="AlphaFoldDB" id="A0A0H2R644"/>
<dbReference type="Gene3D" id="3.30.710.10">
    <property type="entry name" value="Potassium Channel Kv1.1, Chain A"/>
    <property type="match status" value="1"/>
</dbReference>
<reference evidence="2 3" key="1">
    <citation type="submission" date="2015-04" db="EMBL/GenBank/DDBJ databases">
        <title>Complete genome sequence of Schizopora paradoxa KUC8140, a cosmopolitan wood degrader in East Asia.</title>
        <authorList>
            <consortium name="DOE Joint Genome Institute"/>
            <person name="Min B."/>
            <person name="Park H."/>
            <person name="Jang Y."/>
            <person name="Kim J.-J."/>
            <person name="Kim K.H."/>
            <person name="Pangilinan J."/>
            <person name="Lipzen A."/>
            <person name="Riley R."/>
            <person name="Grigoriev I.V."/>
            <person name="Spatafora J.W."/>
            <person name="Choi I.-G."/>
        </authorList>
    </citation>
    <scope>NUCLEOTIDE SEQUENCE [LARGE SCALE GENOMIC DNA]</scope>
    <source>
        <strain evidence="2 3">KUC8140</strain>
    </source>
</reference>
<dbReference type="PROSITE" id="PS50097">
    <property type="entry name" value="BTB"/>
    <property type="match status" value="1"/>
</dbReference>
<keyword evidence="3" id="KW-1185">Reference proteome</keyword>
<dbReference type="InterPro" id="IPR011333">
    <property type="entry name" value="SKP1/BTB/POZ_sf"/>
</dbReference>
<dbReference type="SUPFAM" id="SSF54695">
    <property type="entry name" value="POZ domain"/>
    <property type="match status" value="1"/>
</dbReference>
<dbReference type="Proteomes" id="UP000053477">
    <property type="component" value="Unassembled WGS sequence"/>
</dbReference>
<protein>
    <recommendedName>
        <fullName evidence="1">BTB domain-containing protein</fullName>
    </recommendedName>
</protein>
<dbReference type="InterPro" id="IPR000210">
    <property type="entry name" value="BTB/POZ_dom"/>
</dbReference>
<sequence>MDDSSVFSVSFIETLFPDEPLPEDQNSVSFTGTPIPDETVPLEQNWISNLKRDENLWFEDGSIVLATDVHLFCVHKSLLAKNSSIFRDMLEMPSGGESDSQMVDGEDYYEGKPIVKMVGDSDDDVRYLLMALYNHNFFRANNPTTPSIFSSLLYASSKYDVPVILQEVVEQLKSYYPTELSKLRPSDRRHLVRGEDSTEDKDAITDFNPAEFAFKMLGVAVQADIKEQLPMMYFECAIYPIKRIMSLSKQFSLGSGIVETLLAGREKLSKYPYSLAANVFSPQLRCNDSFCGDARSKAFFDRVMNNLNSPDFNGSFILVEASSRSSFVTEELCRIMCENCFKRADAAHAEGKLNV</sequence>
<evidence type="ECO:0000313" key="3">
    <source>
        <dbReference type="Proteomes" id="UP000053477"/>
    </source>
</evidence>
<organism evidence="2 3">
    <name type="scientific">Schizopora paradoxa</name>
    <dbReference type="NCBI Taxonomy" id="27342"/>
    <lineage>
        <taxon>Eukaryota</taxon>
        <taxon>Fungi</taxon>
        <taxon>Dikarya</taxon>
        <taxon>Basidiomycota</taxon>
        <taxon>Agaricomycotina</taxon>
        <taxon>Agaricomycetes</taxon>
        <taxon>Hymenochaetales</taxon>
        <taxon>Schizoporaceae</taxon>
        <taxon>Schizopora</taxon>
    </lineage>
</organism>
<dbReference type="OrthoDB" id="3027208at2759"/>
<dbReference type="EMBL" id="KQ086179">
    <property type="protein sequence ID" value="KLO06817.1"/>
    <property type="molecule type" value="Genomic_DNA"/>
</dbReference>